<feature type="region of interest" description="Disordered" evidence="1">
    <location>
        <begin position="597"/>
        <end position="639"/>
    </location>
</feature>
<name>A0A9W6BRU6_9CHLO</name>
<evidence type="ECO:0000313" key="2">
    <source>
        <dbReference type="EMBL" id="GLC57084.1"/>
    </source>
</evidence>
<gene>
    <name evidence="2" type="primary">PLESTB001721</name>
    <name evidence="2" type="ORF">PLESTB_001181300</name>
</gene>
<accession>A0A9W6BRU6</accession>
<feature type="compositionally biased region" description="Acidic residues" evidence="1">
    <location>
        <begin position="669"/>
        <end position="680"/>
    </location>
</feature>
<proteinExistence type="predicted"/>
<protein>
    <submittedName>
        <fullName evidence="2">Uncharacterized protein</fullName>
    </submittedName>
</protein>
<keyword evidence="3" id="KW-1185">Reference proteome</keyword>
<reference evidence="2 3" key="1">
    <citation type="journal article" date="2023" name="Commun. Biol.">
        <title>Reorganization of the ancestral sex-determining regions during the evolution of trioecy in Pleodorina starrii.</title>
        <authorList>
            <person name="Takahashi K."/>
            <person name="Suzuki S."/>
            <person name="Kawai-Toyooka H."/>
            <person name="Yamamoto K."/>
            <person name="Hamaji T."/>
            <person name="Ootsuki R."/>
            <person name="Yamaguchi H."/>
            <person name="Kawachi M."/>
            <person name="Higashiyama T."/>
            <person name="Nozaki H."/>
        </authorList>
    </citation>
    <scope>NUCLEOTIDE SEQUENCE [LARGE SCALE GENOMIC DNA]</scope>
    <source>
        <strain evidence="2 3">NIES-4479</strain>
    </source>
</reference>
<evidence type="ECO:0000313" key="3">
    <source>
        <dbReference type="Proteomes" id="UP001165080"/>
    </source>
</evidence>
<organism evidence="2 3">
    <name type="scientific">Pleodorina starrii</name>
    <dbReference type="NCBI Taxonomy" id="330485"/>
    <lineage>
        <taxon>Eukaryota</taxon>
        <taxon>Viridiplantae</taxon>
        <taxon>Chlorophyta</taxon>
        <taxon>core chlorophytes</taxon>
        <taxon>Chlorophyceae</taxon>
        <taxon>CS clade</taxon>
        <taxon>Chlamydomonadales</taxon>
        <taxon>Volvocaceae</taxon>
        <taxon>Pleodorina</taxon>
    </lineage>
</organism>
<sequence>MSSLLGQFLAVRSVPNRYEVRAWSASGRYHNAQAGGDSLRAATTTARNLRAGSVRLVPATTQALDAARDAAVLAARGMSTTSAGKGINAFKLALLDGHGAMHIADPSPKAHMCVWLSACLAAVSQRASDAGRGASLQGLLNILEQAARDNGVSAREDLYSMLDSSYKPFKQLYDSNVAAAGGKLDENLERARQDVDLMARGLATLGAHRPGGAADGSDFLDMDVLRVLLSLLLQEEMSVVSLLASGSEDGIMGAGLQAEVWLSGAERASLQTAAARWRSAASPIVPGDSRGDASSMRVAEQHALALNPLKTIVVFNRGGHCNAVLLDGTHLELMYDVAHVQIFSGAYVPAVVKLPSSAVPDMIPRHDGSPVTAITPARQPTSTMEPQKPVARPPLLSVREVAVVENLLGENRSIGRQLMRDINEEARRGNGGPADPGTAGMPARMGSSSDFQLTRSPYAVLADLDPDAFQGASNAVAAARAASAAAAGGSRAAVQATGGPSDAVALTRSKRNRACDTLEQEAASAVRQRIEIVQAQARRALQLSEAAAVRLAKDPLHFDMGSLAAASAAADDALAAAHQAATAMRQLQRRGDTLHGHARQLGGTTAGRVFPNSEGGAQSGQGCSGQQTAPAGTVPLATGRGEHGATVAQRLPALRAAQSLLPAMSTGDSDTDEADSDDDGVYSKSPHVRNARGTRATRAAASAAVAAVRSVEDDVAGAEASGAECDGRPGADDNADDDADDDCADDTPDSIIGEWKKAEIERWEDVAEGVVEAVRQEADLDKIATSRLVPEAGKRFCAWIEGMFAANTAKGVDTKKRDWRVYVSIVHEEAEALEDVPWPPADRHAWLLFLANARPLVRSYKRFRSLVGNVCEVGLALLAHRTKAGDENMKDPRVTYSAHHRRMMRLLQRQYGMRVKQVPGITMLEARNMFRYIDAESIEDVSMIASFNMGVTLGGRRARTVAGIRVCDIKFRVQRMQLKVQACLKDLLVPAVEVTFQDEKFMDEVGPRMASETYSDWQEDDTDFLMRGCSHWLYRLFVMRGLFVDPDPMQDPVRCKLQDGDVLQYRENVGEYFAFCECGHDWWIDALPVDTNILSRYTRTLLSRFGSQPRGYSAHRRGCVTRAATVEILRQQGRGLSETVLTAIARWGGWQAVTGVRTLSRIYIQPVLDTFICGFTLGLGRQPSTKEWEARLQSYLGGDVFPKAAFRCGASHRPLRLRFVVWHSEMVAGWRGRMNVLVSKMMNAGMADVDSNPVNRFRSPRCILVAACQRNGETSTVRVYKEEGAAREAILRTAYSTYTAQLRLFLDAARVPSGGIRTSRPCSNKDVYDAVRALEIGCLFARDGAGCCTVQEESRT</sequence>
<evidence type="ECO:0000256" key="1">
    <source>
        <dbReference type="SAM" id="MobiDB-lite"/>
    </source>
</evidence>
<feature type="region of interest" description="Disordered" evidence="1">
    <location>
        <begin position="663"/>
        <end position="697"/>
    </location>
</feature>
<dbReference type="Proteomes" id="UP001165080">
    <property type="component" value="Unassembled WGS sequence"/>
</dbReference>
<dbReference type="EMBL" id="BRXU01000017">
    <property type="protein sequence ID" value="GLC57084.1"/>
    <property type="molecule type" value="Genomic_DNA"/>
</dbReference>
<feature type="region of interest" description="Disordered" evidence="1">
    <location>
        <begin position="718"/>
        <end position="749"/>
    </location>
</feature>
<feature type="compositionally biased region" description="Acidic residues" evidence="1">
    <location>
        <begin position="733"/>
        <end position="748"/>
    </location>
</feature>
<feature type="region of interest" description="Disordered" evidence="1">
    <location>
        <begin position="425"/>
        <end position="449"/>
    </location>
</feature>
<comment type="caution">
    <text evidence="2">The sequence shown here is derived from an EMBL/GenBank/DDBJ whole genome shotgun (WGS) entry which is preliminary data.</text>
</comment>